<keyword evidence="2" id="KW-1185">Reference proteome</keyword>
<evidence type="ECO:0000313" key="2">
    <source>
        <dbReference type="Proteomes" id="UP000784880"/>
    </source>
</evidence>
<comment type="caution">
    <text evidence="1">The sequence shown here is derived from an EMBL/GenBank/DDBJ whole genome shotgun (WGS) entry which is preliminary data.</text>
</comment>
<sequence>MAVKKFEFKQTYEEIEAGGKVYRMYMDDESLKKYKKLYQKYQNEYKDIQNIDEESFLDMSDEEQESWEKKSREIIENFITGVLGEGSFDELYELSGRSLLNMSELVYFLVDLQQAKTHQMQNEKVQDYYKKRKKKGKSS</sequence>
<organism evidence="1 2">
    <name type="scientific">Evansella tamaricis</name>
    <dbReference type="NCBI Taxonomy" id="2069301"/>
    <lineage>
        <taxon>Bacteria</taxon>
        <taxon>Bacillati</taxon>
        <taxon>Bacillota</taxon>
        <taxon>Bacilli</taxon>
        <taxon>Bacillales</taxon>
        <taxon>Bacillaceae</taxon>
        <taxon>Evansella</taxon>
    </lineage>
</organism>
<reference evidence="1 2" key="1">
    <citation type="submission" date="2021-06" db="EMBL/GenBank/DDBJ databases">
        <title>Bacillus sp. RD4P76, an endophyte from a halophyte.</title>
        <authorList>
            <person name="Sun J.-Q."/>
        </authorList>
    </citation>
    <scope>NUCLEOTIDE SEQUENCE [LARGE SCALE GENOMIC DNA]</scope>
    <source>
        <strain evidence="1 2">CGMCC 1.15917</strain>
    </source>
</reference>
<name>A0ABS6JBK6_9BACI</name>
<accession>A0ABS6JBK6</accession>
<proteinExistence type="predicted"/>
<protein>
    <submittedName>
        <fullName evidence="1">Uncharacterized protein</fullName>
    </submittedName>
</protein>
<dbReference type="RefSeq" id="WP_217064952.1">
    <property type="nucleotide sequence ID" value="NZ_JAHQCS010000057.1"/>
</dbReference>
<dbReference type="Proteomes" id="UP000784880">
    <property type="component" value="Unassembled WGS sequence"/>
</dbReference>
<gene>
    <name evidence="1" type="ORF">KS419_04830</name>
</gene>
<evidence type="ECO:0000313" key="1">
    <source>
        <dbReference type="EMBL" id="MBU9711061.1"/>
    </source>
</evidence>
<dbReference type="EMBL" id="JAHQCS010000057">
    <property type="protein sequence ID" value="MBU9711061.1"/>
    <property type="molecule type" value="Genomic_DNA"/>
</dbReference>